<feature type="domain" description="HTH araC/xylS-type" evidence="2">
    <location>
        <begin position="267"/>
        <end position="342"/>
    </location>
</feature>
<keyword evidence="1" id="KW-1133">Transmembrane helix</keyword>
<feature type="transmembrane region" description="Helical" evidence="1">
    <location>
        <begin position="31"/>
        <end position="52"/>
    </location>
</feature>
<dbReference type="AlphaFoldDB" id="A0A016E846"/>
<feature type="transmembrane region" description="Helical" evidence="1">
    <location>
        <begin position="64"/>
        <end position="82"/>
    </location>
</feature>
<keyword evidence="1" id="KW-0812">Transmembrane</keyword>
<dbReference type="PATRIC" id="fig|1339314.3.peg.2494"/>
<comment type="caution">
    <text evidence="3">The sequence shown here is derived from an EMBL/GenBank/DDBJ whole genome shotgun (WGS) entry which is preliminary data.</text>
</comment>
<evidence type="ECO:0000259" key="2">
    <source>
        <dbReference type="PROSITE" id="PS01124"/>
    </source>
</evidence>
<keyword evidence="1" id="KW-0472">Membrane</keyword>
<evidence type="ECO:0000256" key="1">
    <source>
        <dbReference type="SAM" id="Phobius"/>
    </source>
</evidence>
<dbReference type="GO" id="GO:0003700">
    <property type="term" value="F:DNA-binding transcription factor activity"/>
    <property type="evidence" value="ECO:0007669"/>
    <property type="project" value="InterPro"/>
</dbReference>
<name>A0A016E846_BACFG</name>
<evidence type="ECO:0000313" key="3">
    <source>
        <dbReference type="EMBL" id="EXZ73311.1"/>
    </source>
</evidence>
<dbReference type="EMBL" id="JGDS01000051">
    <property type="protein sequence ID" value="EXZ73311.1"/>
    <property type="molecule type" value="Genomic_DNA"/>
</dbReference>
<dbReference type="PROSITE" id="PS01124">
    <property type="entry name" value="HTH_ARAC_FAMILY_2"/>
    <property type="match status" value="1"/>
</dbReference>
<dbReference type="GO" id="GO:0043565">
    <property type="term" value="F:sequence-specific DNA binding"/>
    <property type="evidence" value="ECO:0007669"/>
    <property type="project" value="InterPro"/>
</dbReference>
<dbReference type="Proteomes" id="UP000020938">
    <property type="component" value="Unassembled WGS sequence"/>
</dbReference>
<dbReference type="Gene3D" id="1.10.10.60">
    <property type="entry name" value="Homeodomain-like"/>
    <property type="match status" value="1"/>
</dbReference>
<dbReference type="InterPro" id="IPR018060">
    <property type="entry name" value="HTH_AraC"/>
</dbReference>
<feature type="transmembrane region" description="Helical" evidence="1">
    <location>
        <begin position="146"/>
        <end position="169"/>
    </location>
</feature>
<protein>
    <submittedName>
        <fullName evidence="3">Putative membrane protein</fullName>
    </submittedName>
</protein>
<gene>
    <name evidence="3" type="ORF">M123_2288</name>
</gene>
<proteinExistence type="predicted"/>
<sequence>MLMCYFAVFILIGCGVSTGMALPVVSVWLWPATVFSLYMAPVLYYRFVVLLTQTGRKDSTRYSGHYLLPFVVAAGCVALYFIVPFDVRLQLVKGEAITVFPITAFIFFTIPVVQFIFTIVYMTLAYRKLSACYRQHGDKSPRWGEWFRLSQGLCVLSLLWSGAFFLMIWRGTAPWALPLAVVSAWIQAIFLCCDSFNRQSLLFLPLTIAPVPLKIPFGERPSGRKNTGGNFRTYQRWTPTGDPVEVEPVPLNRKIFERQVVGKKLFLNPQLRLSDLMELFRTNRTYLSGFINREYGYGFNGYINRLRLAELERLMRLPSNRGKSANKLYSKAGFSSYRMYLRINGEVKTQGSTPVSTNPENTTP</sequence>
<reference evidence="3 4" key="1">
    <citation type="submission" date="2014-02" db="EMBL/GenBank/DDBJ databases">
        <authorList>
            <person name="Sears C."/>
            <person name="Carroll K."/>
            <person name="Sack B.R."/>
            <person name="Qadri F."/>
            <person name="Myers L.L."/>
            <person name="Chung G.-T."/>
            <person name="Escheverria P."/>
            <person name="Fraser C.M."/>
            <person name="Sadzewicz L."/>
            <person name="Shefchek K.A."/>
            <person name="Tallon L."/>
            <person name="Das S.P."/>
            <person name="Daugherty S."/>
            <person name="Mongodin E.F."/>
        </authorList>
    </citation>
    <scope>NUCLEOTIDE SEQUENCE [LARGE SCALE GENOMIC DNA]</scope>
    <source>
        <strain evidence="3 4">3976T8</strain>
    </source>
</reference>
<accession>A0A016E846</accession>
<organism evidence="3 4">
    <name type="scientific">Bacteroides fragilis str. 3976T8</name>
    <dbReference type="NCBI Taxonomy" id="1339314"/>
    <lineage>
        <taxon>Bacteria</taxon>
        <taxon>Pseudomonadati</taxon>
        <taxon>Bacteroidota</taxon>
        <taxon>Bacteroidia</taxon>
        <taxon>Bacteroidales</taxon>
        <taxon>Bacteroidaceae</taxon>
        <taxon>Bacteroides</taxon>
    </lineage>
</organism>
<feature type="transmembrane region" description="Helical" evidence="1">
    <location>
        <begin position="102"/>
        <end position="126"/>
    </location>
</feature>
<evidence type="ECO:0000313" key="4">
    <source>
        <dbReference type="Proteomes" id="UP000020938"/>
    </source>
</evidence>